<reference evidence="2 3" key="1">
    <citation type="submission" date="2024-07" db="EMBL/GenBank/DDBJ databases">
        <title>Chromosome-level genome assembly of the water stick insect Ranatra chinensis (Heteroptera: Nepidae).</title>
        <authorList>
            <person name="Liu X."/>
        </authorList>
    </citation>
    <scope>NUCLEOTIDE SEQUENCE [LARGE SCALE GENOMIC DNA]</scope>
    <source>
        <strain evidence="2">Cailab_2021Rc</strain>
        <tissue evidence="2">Muscle</tissue>
    </source>
</reference>
<accession>A0ABD0YFS2</accession>
<feature type="domain" description="SOCS box" evidence="1">
    <location>
        <begin position="157"/>
        <end position="194"/>
    </location>
</feature>
<keyword evidence="3" id="KW-1185">Reference proteome</keyword>
<dbReference type="SMART" id="SM00969">
    <property type="entry name" value="SOCS_box"/>
    <property type="match status" value="1"/>
</dbReference>
<dbReference type="InterPro" id="IPR001496">
    <property type="entry name" value="SOCS_box"/>
</dbReference>
<evidence type="ECO:0000259" key="1">
    <source>
        <dbReference type="PROSITE" id="PS50225"/>
    </source>
</evidence>
<dbReference type="AlphaFoldDB" id="A0ABD0YFS2"/>
<sequence length="194" mass="21492">MRLGLTRLDPHDGTDYLPQYALPDLVNSYTSWIYAITKTQNRAYELGRVGGSTSRERRHYLGDEATVRTVRGPVPRSALRPPSPTPNILPTDVGSRIGVVYVPAPRSPATAEMHFIINGEDQGPCTDDIPYRDGPLYAVVDVYGATKQVRIVQLYGVASLQSACRDAILQHIKKKSVSSLPLPKALKEYLLFQK</sequence>
<name>A0ABD0YFS2_9HEMI</name>
<dbReference type="PANTHER" id="PTHR12429:SF8">
    <property type="entry name" value="NEURALIZED-LIKE PROTEIN 2"/>
    <property type="match status" value="1"/>
</dbReference>
<dbReference type="CDD" id="cd03717">
    <property type="entry name" value="SOCS_SOCS_like"/>
    <property type="match status" value="1"/>
</dbReference>
<dbReference type="InterPro" id="IPR043136">
    <property type="entry name" value="B30.2/SPRY_sf"/>
</dbReference>
<evidence type="ECO:0000313" key="2">
    <source>
        <dbReference type="EMBL" id="KAL1130151.1"/>
    </source>
</evidence>
<dbReference type="PANTHER" id="PTHR12429">
    <property type="entry name" value="NEURALIZED"/>
    <property type="match status" value="1"/>
</dbReference>
<dbReference type="InterPro" id="IPR006573">
    <property type="entry name" value="NHR_dom"/>
</dbReference>
<proteinExistence type="predicted"/>
<dbReference type="SUPFAM" id="SSF158235">
    <property type="entry name" value="SOCS box-like"/>
    <property type="match status" value="1"/>
</dbReference>
<dbReference type="InterPro" id="IPR037962">
    <property type="entry name" value="Neuralized"/>
</dbReference>
<protein>
    <recommendedName>
        <fullName evidence="1">SOCS box domain-containing protein</fullName>
    </recommendedName>
</protein>
<dbReference type="Gene3D" id="1.10.750.20">
    <property type="entry name" value="SOCS box"/>
    <property type="match status" value="1"/>
</dbReference>
<dbReference type="FunFam" id="1.10.750.20:FF:000001">
    <property type="entry name" value="Ankyrin repeat and SOCS box containing 1"/>
    <property type="match status" value="1"/>
</dbReference>
<dbReference type="Proteomes" id="UP001558652">
    <property type="component" value="Unassembled WGS sequence"/>
</dbReference>
<organism evidence="2 3">
    <name type="scientific">Ranatra chinensis</name>
    <dbReference type="NCBI Taxonomy" id="642074"/>
    <lineage>
        <taxon>Eukaryota</taxon>
        <taxon>Metazoa</taxon>
        <taxon>Ecdysozoa</taxon>
        <taxon>Arthropoda</taxon>
        <taxon>Hexapoda</taxon>
        <taxon>Insecta</taxon>
        <taxon>Pterygota</taxon>
        <taxon>Neoptera</taxon>
        <taxon>Paraneoptera</taxon>
        <taxon>Hemiptera</taxon>
        <taxon>Heteroptera</taxon>
        <taxon>Panheteroptera</taxon>
        <taxon>Nepomorpha</taxon>
        <taxon>Nepidae</taxon>
        <taxon>Ranatrinae</taxon>
        <taxon>Ranatra</taxon>
    </lineage>
</organism>
<dbReference type="EMBL" id="JBFDAA010000008">
    <property type="protein sequence ID" value="KAL1130151.1"/>
    <property type="molecule type" value="Genomic_DNA"/>
</dbReference>
<dbReference type="Pfam" id="PF07525">
    <property type="entry name" value="SOCS_box"/>
    <property type="match status" value="1"/>
</dbReference>
<evidence type="ECO:0000313" key="3">
    <source>
        <dbReference type="Proteomes" id="UP001558652"/>
    </source>
</evidence>
<dbReference type="Pfam" id="PF07177">
    <property type="entry name" value="Neuralized"/>
    <property type="match status" value="1"/>
</dbReference>
<comment type="caution">
    <text evidence="2">The sequence shown here is derived from an EMBL/GenBank/DDBJ whole genome shotgun (WGS) entry which is preliminary data.</text>
</comment>
<dbReference type="PROSITE" id="PS50225">
    <property type="entry name" value="SOCS"/>
    <property type="match status" value="1"/>
</dbReference>
<dbReference type="InterPro" id="IPR036036">
    <property type="entry name" value="SOCS_box-like_dom_sf"/>
</dbReference>
<gene>
    <name evidence="2" type="ORF">AAG570_013089</name>
</gene>
<dbReference type="Gene3D" id="2.60.120.920">
    <property type="match status" value="1"/>
</dbReference>